<dbReference type="Pfam" id="PF13412">
    <property type="entry name" value="HTH_24"/>
    <property type="match status" value="1"/>
</dbReference>
<dbReference type="PANTHER" id="PTHR18964">
    <property type="entry name" value="ROK (REPRESSOR, ORF, KINASE) FAMILY"/>
    <property type="match status" value="1"/>
</dbReference>
<proteinExistence type="inferred from homology"/>
<evidence type="ECO:0000256" key="1">
    <source>
        <dbReference type="ARBA" id="ARBA00006479"/>
    </source>
</evidence>
<dbReference type="STRING" id="1797291.A2V47_08605"/>
<dbReference type="Pfam" id="PF00480">
    <property type="entry name" value="ROK"/>
    <property type="match status" value="1"/>
</dbReference>
<dbReference type="InterPro" id="IPR036390">
    <property type="entry name" value="WH_DNA-bd_sf"/>
</dbReference>
<dbReference type="PROSITE" id="PS01125">
    <property type="entry name" value="ROK"/>
    <property type="match status" value="1"/>
</dbReference>
<dbReference type="InterPro" id="IPR036388">
    <property type="entry name" value="WH-like_DNA-bd_sf"/>
</dbReference>
<dbReference type="Gene3D" id="3.30.420.40">
    <property type="match status" value="2"/>
</dbReference>
<dbReference type="PANTHER" id="PTHR18964:SF149">
    <property type="entry name" value="BIFUNCTIONAL UDP-N-ACETYLGLUCOSAMINE 2-EPIMERASE_N-ACETYLMANNOSAMINE KINASE"/>
    <property type="match status" value="1"/>
</dbReference>
<dbReference type="SUPFAM" id="SSF46785">
    <property type="entry name" value="Winged helix' DNA-binding domain"/>
    <property type="match status" value="1"/>
</dbReference>
<dbReference type="InterPro" id="IPR000600">
    <property type="entry name" value="ROK"/>
</dbReference>
<dbReference type="EMBL" id="MEYH01000063">
    <property type="protein sequence ID" value="OGD15263.1"/>
    <property type="molecule type" value="Genomic_DNA"/>
</dbReference>
<dbReference type="InterPro" id="IPR043129">
    <property type="entry name" value="ATPase_NBD"/>
</dbReference>
<name>A0A1F5A9P7_9BACT</name>
<evidence type="ECO:0008006" key="4">
    <source>
        <dbReference type="Google" id="ProtNLM"/>
    </source>
</evidence>
<dbReference type="Gene3D" id="1.10.10.10">
    <property type="entry name" value="Winged helix-like DNA-binding domain superfamily/Winged helix DNA-binding domain"/>
    <property type="match status" value="1"/>
</dbReference>
<accession>A0A1F5A9P7</accession>
<sequence length="391" mass="43497">MNKSKVMSRNSIVIRKWNLSSIFKAIRKQGPISRIELTTITGCSAGTVSNHVRTLIKKGFVIETKKGISSGGRKPVQLMINPNKAYIFSIEIEVNQIKIVMFDLEIKVVMKSVIPIIYKDNYMKTFKQVFLEMDKMIEEKNLKLDNLLGIGVAVPGLIDKVKGILEFAPNLGWKNVHISKIFKDSYGLPIILNNEAKAAAIGERGSIYPKINNMVFVSINEGIGCGIFINGKLYRGASGNAGEFGHIIIDTNGPLCHCGNRGCWEIFASESYIVNRYLKLSNSNKKLTKKEIYQLGKNGDKKIIEIFIETGRNIGIGLVNIINGLSPELLVIGGGIVEIKDYIYDEIIKKLKESALSVSYRNVEIKFSELGSLAAVYGMADLIINERIKFI</sequence>
<comment type="caution">
    <text evidence="2">The sequence shown here is derived from an EMBL/GenBank/DDBJ whole genome shotgun (WGS) entry which is preliminary data.</text>
</comment>
<dbReference type="SUPFAM" id="SSF53067">
    <property type="entry name" value="Actin-like ATPase domain"/>
    <property type="match status" value="2"/>
</dbReference>
<dbReference type="AlphaFoldDB" id="A0A1F5A9P7"/>
<comment type="similarity">
    <text evidence="1">Belongs to the ROK (NagC/XylR) family.</text>
</comment>
<dbReference type="InterPro" id="IPR049874">
    <property type="entry name" value="ROK_cs"/>
</dbReference>
<reference evidence="2 3" key="1">
    <citation type="journal article" date="2016" name="Nat. Commun.">
        <title>Thousands of microbial genomes shed light on interconnected biogeochemical processes in an aquifer system.</title>
        <authorList>
            <person name="Anantharaman K."/>
            <person name="Brown C.T."/>
            <person name="Hug L.A."/>
            <person name="Sharon I."/>
            <person name="Castelle C.J."/>
            <person name="Probst A.J."/>
            <person name="Thomas B.C."/>
            <person name="Singh A."/>
            <person name="Wilkins M.J."/>
            <person name="Karaoz U."/>
            <person name="Brodie E.L."/>
            <person name="Williams K.H."/>
            <person name="Hubbard S.S."/>
            <person name="Banfield J.F."/>
        </authorList>
    </citation>
    <scope>NUCLEOTIDE SEQUENCE [LARGE SCALE GENOMIC DNA]</scope>
</reference>
<protein>
    <recommendedName>
        <fullName evidence="4">HTH marR-type domain-containing protein</fullName>
    </recommendedName>
</protein>
<dbReference type="CDD" id="cd24076">
    <property type="entry name" value="ASKHA_ATPase_ROK_BsXylR-like"/>
    <property type="match status" value="1"/>
</dbReference>
<dbReference type="Proteomes" id="UP000177701">
    <property type="component" value="Unassembled WGS sequence"/>
</dbReference>
<evidence type="ECO:0000313" key="3">
    <source>
        <dbReference type="Proteomes" id="UP000177701"/>
    </source>
</evidence>
<evidence type="ECO:0000313" key="2">
    <source>
        <dbReference type="EMBL" id="OGD15263.1"/>
    </source>
</evidence>
<organism evidence="2 3">
    <name type="scientific">Candidatus Sediminicultor quintus</name>
    <dbReference type="NCBI Taxonomy" id="1797291"/>
    <lineage>
        <taxon>Bacteria</taxon>
        <taxon>Pseudomonadati</taxon>
        <taxon>Atribacterota</taxon>
        <taxon>Candidatus Phoenicimicrobiia</taxon>
        <taxon>Candidatus Pheonicimicrobiales</taxon>
        <taxon>Candidatus Phoenicimicrobiaceae</taxon>
        <taxon>Candidatus Sediminicultor</taxon>
    </lineage>
</organism>
<gene>
    <name evidence="2" type="ORF">A2V47_08605</name>
</gene>